<evidence type="ECO:0000259" key="8">
    <source>
        <dbReference type="PROSITE" id="PS51352"/>
    </source>
</evidence>
<keyword evidence="10" id="KW-1185">Reference proteome</keyword>
<keyword evidence="3" id="KW-0249">Electron transport</keyword>
<dbReference type="PROSITE" id="PS00194">
    <property type="entry name" value="THIOREDOXIN_1"/>
    <property type="match status" value="1"/>
</dbReference>
<dbReference type="PRINTS" id="PR00421">
    <property type="entry name" value="THIOREDOXIN"/>
</dbReference>
<dbReference type="InterPro" id="IPR013766">
    <property type="entry name" value="Thioredoxin_domain"/>
</dbReference>
<dbReference type="PROSITE" id="PS51352">
    <property type="entry name" value="THIOREDOXIN_2"/>
    <property type="match status" value="1"/>
</dbReference>
<dbReference type="NCBIfam" id="TIGR01068">
    <property type="entry name" value="thioredoxin"/>
    <property type="match status" value="1"/>
</dbReference>
<sequence>MPMGKALELTDENFQISIQNGYTLVDFWAPWCPPCRFIGPIIEELASTYEGKMTLGKINVDHNQHTALKYKVMNLPTVILFHNGEVVEVIVGARNKNQYGQAIDRHLLAGV</sequence>
<dbReference type="InterPro" id="IPR005746">
    <property type="entry name" value="Thioredoxin"/>
</dbReference>
<evidence type="ECO:0000256" key="1">
    <source>
        <dbReference type="ARBA" id="ARBA00008987"/>
    </source>
</evidence>
<comment type="caution">
    <text evidence="9">The sequence shown here is derived from an EMBL/GenBank/DDBJ whole genome shotgun (WGS) entry which is preliminary data.</text>
</comment>
<dbReference type="InterPro" id="IPR017937">
    <property type="entry name" value="Thioredoxin_CS"/>
</dbReference>
<dbReference type="Pfam" id="PF00085">
    <property type="entry name" value="Thioredoxin"/>
    <property type="match status" value="1"/>
</dbReference>
<reference evidence="10" key="1">
    <citation type="journal article" date="2019" name="Int. J. Syst. Evol. Microbiol.">
        <title>The Global Catalogue of Microorganisms (GCM) 10K type strain sequencing project: providing services to taxonomists for standard genome sequencing and annotation.</title>
        <authorList>
            <consortium name="The Broad Institute Genomics Platform"/>
            <consortium name="The Broad Institute Genome Sequencing Center for Infectious Disease"/>
            <person name="Wu L."/>
            <person name="Ma J."/>
        </authorList>
    </citation>
    <scope>NUCLEOTIDE SEQUENCE [LARGE SCALE GENOMIC DNA]</scope>
    <source>
        <strain evidence="10">JCM 14370</strain>
    </source>
</reference>
<keyword evidence="4" id="KW-1015">Disulfide bond</keyword>
<evidence type="ECO:0000256" key="7">
    <source>
        <dbReference type="PIRNR" id="PIRNR000077"/>
    </source>
</evidence>
<dbReference type="EMBL" id="BMOD01000003">
    <property type="protein sequence ID" value="GGJ27396.1"/>
    <property type="molecule type" value="Genomic_DNA"/>
</dbReference>
<accession>A0ABQ2CWF2</accession>
<dbReference type="CDD" id="cd02947">
    <property type="entry name" value="TRX_family"/>
    <property type="match status" value="1"/>
</dbReference>
<evidence type="ECO:0000256" key="2">
    <source>
        <dbReference type="ARBA" id="ARBA00022448"/>
    </source>
</evidence>
<dbReference type="Gene3D" id="3.40.30.10">
    <property type="entry name" value="Glutaredoxin"/>
    <property type="match status" value="1"/>
</dbReference>
<evidence type="ECO:0000313" key="9">
    <source>
        <dbReference type="EMBL" id="GGJ27396.1"/>
    </source>
</evidence>
<dbReference type="InterPro" id="IPR036249">
    <property type="entry name" value="Thioredoxin-like_sf"/>
</dbReference>
<proteinExistence type="inferred from homology"/>
<dbReference type="SUPFAM" id="SSF52833">
    <property type="entry name" value="Thioredoxin-like"/>
    <property type="match status" value="1"/>
</dbReference>
<evidence type="ECO:0000256" key="6">
    <source>
        <dbReference type="NCBIfam" id="TIGR01068"/>
    </source>
</evidence>
<feature type="domain" description="Thioredoxin" evidence="8">
    <location>
        <begin position="1"/>
        <end position="108"/>
    </location>
</feature>
<name>A0ABQ2CWF2_9DEIO</name>
<dbReference type="PIRSF" id="PIRSF000077">
    <property type="entry name" value="Thioredoxin"/>
    <property type="match status" value="1"/>
</dbReference>
<evidence type="ECO:0000256" key="5">
    <source>
        <dbReference type="ARBA" id="ARBA00023284"/>
    </source>
</evidence>
<evidence type="ECO:0000256" key="4">
    <source>
        <dbReference type="ARBA" id="ARBA00023157"/>
    </source>
</evidence>
<protein>
    <recommendedName>
        <fullName evidence="6 7">Thioredoxin</fullName>
    </recommendedName>
</protein>
<keyword evidence="5" id="KW-0676">Redox-active center</keyword>
<evidence type="ECO:0000313" key="10">
    <source>
        <dbReference type="Proteomes" id="UP000632222"/>
    </source>
</evidence>
<keyword evidence="2" id="KW-0813">Transport</keyword>
<dbReference type="Proteomes" id="UP000632222">
    <property type="component" value="Unassembled WGS sequence"/>
</dbReference>
<comment type="similarity">
    <text evidence="1 7">Belongs to the thioredoxin family.</text>
</comment>
<dbReference type="PANTHER" id="PTHR45663">
    <property type="entry name" value="GEO12009P1"/>
    <property type="match status" value="1"/>
</dbReference>
<dbReference type="PANTHER" id="PTHR45663:SF11">
    <property type="entry name" value="GEO12009P1"/>
    <property type="match status" value="1"/>
</dbReference>
<organism evidence="9 10">
    <name type="scientific">Deinococcus roseus</name>
    <dbReference type="NCBI Taxonomy" id="392414"/>
    <lineage>
        <taxon>Bacteria</taxon>
        <taxon>Thermotogati</taxon>
        <taxon>Deinococcota</taxon>
        <taxon>Deinococci</taxon>
        <taxon>Deinococcales</taxon>
        <taxon>Deinococcaceae</taxon>
        <taxon>Deinococcus</taxon>
    </lineage>
</organism>
<gene>
    <name evidence="9" type="ORF">GCM10008938_11850</name>
</gene>
<evidence type="ECO:0000256" key="3">
    <source>
        <dbReference type="ARBA" id="ARBA00022982"/>
    </source>
</evidence>